<dbReference type="EC" id="2.7.11.1" evidence="6"/>
<evidence type="ECO:0000256" key="1">
    <source>
        <dbReference type="ARBA" id="ARBA00022679"/>
    </source>
</evidence>
<dbReference type="GO" id="GO:0004674">
    <property type="term" value="F:protein serine/threonine kinase activity"/>
    <property type="evidence" value="ECO:0007669"/>
    <property type="project" value="UniProtKB-EC"/>
</dbReference>
<evidence type="ECO:0000256" key="4">
    <source>
        <dbReference type="ARBA" id="ARBA00022840"/>
    </source>
</evidence>
<dbReference type="Pfam" id="PF00069">
    <property type="entry name" value="Pkinase"/>
    <property type="match status" value="1"/>
</dbReference>
<dbReference type="PANTHER" id="PTHR43289:SF34">
    <property type="entry name" value="SERINE_THREONINE-PROTEIN KINASE YBDM-RELATED"/>
    <property type="match status" value="1"/>
</dbReference>
<dbReference type="Gene3D" id="3.30.200.20">
    <property type="entry name" value="Phosphorylase Kinase, domain 1"/>
    <property type="match status" value="1"/>
</dbReference>
<keyword evidence="1 6" id="KW-0808">Transferase</keyword>
<accession>A0ABW5DZN4</accession>
<proteinExistence type="predicted"/>
<evidence type="ECO:0000313" key="6">
    <source>
        <dbReference type="EMBL" id="MFD2275693.1"/>
    </source>
</evidence>
<feature type="domain" description="Protein kinase" evidence="5">
    <location>
        <begin position="47"/>
        <end position="319"/>
    </location>
</feature>
<gene>
    <name evidence="6" type="ORF">ACFSQZ_04355</name>
</gene>
<keyword evidence="7" id="KW-1185">Reference proteome</keyword>
<dbReference type="InterPro" id="IPR011009">
    <property type="entry name" value="Kinase-like_dom_sf"/>
</dbReference>
<dbReference type="RefSeq" id="WP_377094219.1">
    <property type="nucleotide sequence ID" value="NZ_JBHSJM010000001.1"/>
</dbReference>
<comment type="caution">
    <text evidence="6">The sequence shown here is derived from an EMBL/GenBank/DDBJ whole genome shotgun (WGS) entry which is preliminary data.</text>
</comment>
<dbReference type="EMBL" id="JBHUJC010000012">
    <property type="protein sequence ID" value="MFD2275693.1"/>
    <property type="molecule type" value="Genomic_DNA"/>
</dbReference>
<dbReference type="SUPFAM" id="SSF56112">
    <property type="entry name" value="Protein kinase-like (PK-like)"/>
    <property type="match status" value="1"/>
</dbReference>
<organism evidence="6 7">
    <name type="scientific">Rubritalea spongiae</name>
    <dbReference type="NCBI Taxonomy" id="430797"/>
    <lineage>
        <taxon>Bacteria</taxon>
        <taxon>Pseudomonadati</taxon>
        <taxon>Verrucomicrobiota</taxon>
        <taxon>Verrucomicrobiia</taxon>
        <taxon>Verrucomicrobiales</taxon>
        <taxon>Rubritaleaceae</taxon>
        <taxon>Rubritalea</taxon>
    </lineage>
</organism>
<evidence type="ECO:0000256" key="3">
    <source>
        <dbReference type="ARBA" id="ARBA00022777"/>
    </source>
</evidence>
<dbReference type="Proteomes" id="UP001597297">
    <property type="component" value="Unassembled WGS sequence"/>
</dbReference>
<name>A0ABW5DZN4_9BACT</name>
<keyword evidence="3 6" id="KW-0418">Kinase</keyword>
<evidence type="ECO:0000313" key="7">
    <source>
        <dbReference type="Proteomes" id="UP001597297"/>
    </source>
</evidence>
<dbReference type="InterPro" id="IPR000719">
    <property type="entry name" value="Prot_kinase_dom"/>
</dbReference>
<dbReference type="PANTHER" id="PTHR43289">
    <property type="entry name" value="MITOGEN-ACTIVATED PROTEIN KINASE KINASE KINASE 20-RELATED"/>
    <property type="match status" value="1"/>
</dbReference>
<dbReference type="PROSITE" id="PS50011">
    <property type="entry name" value="PROTEIN_KINASE_DOM"/>
    <property type="match status" value="1"/>
</dbReference>
<sequence length="671" mass="76029">MSPHSSNPYQPDQRLKGIYKQVDQLDEEVLDTLCPSFNELLEIEERYTNKTLIGKGALKEVYRCYDQMTQRFIALAIPRKEHGPEFFDEFIHESWLVSSLNHPNIISVHDAGVLTGGRPFFTMDLKGDSTLADAIANNPSRQILLEIFLKICDAVAYAHARGVIHRDIKPENIQCDSYGQVLVCDWGLGKFIHEQETRENPAHQKLTNARHHTSLGQIKGTLGYMAPEQLQTNSVCDQRSDTFSLGCLLHFILTGKAPFTGTQHEIQKQTRQLKRKAPHKEFPEKSIPKALSSIILKAICYNPCDRYQSANELKQDIYLYLLGHSTQAERPSILRRGTLFIKRQRVPATITACSLLVIALFSLWFAQNLKQKEKETQLLSGEMEELSSEHQALLEFTAETRDSQAQNLIHKALQLKQKTVFSKPLAPLRQANSLIDQALALAPDSKEAQFQYFSNRCIMLNFKEASKYPPAQTHRLVGYMTYVNAFPDFNFTEQQRPTIAQLTHFYKKSKELNPDHLPLMTAILIYDREARSDKTHYAPVVAAALEYLVHKIQTLTTSYDPASDHLTITTTSPPQQGSLSKHLGDLMASLRVNALTVRSSESFNLSILNKASIKQLDISQVKDLAIKKNIVIQDLEEIIISPDQRTIRWNLRILTPASLEGAKITVKTDTP</sequence>
<keyword evidence="2" id="KW-0547">Nucleotide-binding</keyword>
<evidence type="ECO:0000259" key="5">
    <source>
        <dbReference type="PROSITE" id="PS50011"/>
    </source>
</evidence>
<dbReference type="SMART" id="SM00220">
    <property type="entry name" value="S_TKc"/>
    <property type="match status" value="1"/>
</dbReference>
<keyword evidence="4" id="KW-0067">ATP-binding</keyword>
<protein>
    <submittedName>
        <fullName evidence="6">Serine/threonine-protein kinase</fullName>
        <ecNumber evidence="6">2.7.11.1</ecNumber>
    </submittedName>
</protein>
<reference evidence="7" key="1">
    <citation type="journal article" date="2019" name="Int. J. Syst. Evol. Microbiol.">
        <title>The Global Catalogue of Microorganisms (GCM) 10K type strain sequencing project: providing services to taxonomists for standard genome sequencing and annotation.</title>
        <authorList>
            <consortium name="The Broad Institute Genomics Platform"/>
            <consortium name="The Broad Institute Genome Sequencing Center for Infectious Disease"/>
            <person name="Wu L."/>
            <person name="Ma J."/>
        </authorList>
    </citation>
    <scope>NUCLEOTIDE SEQUENCE [LARGE SCALE GENOMIC DNA]</scope>
    <source>
        <strain evidence="7">JCM 16545</strain>
    </source>
</reference>
<dbReference type="Gene3D" id="1.10.510.10">
    <property type="entry name" value="Transferase(Phosphotransferase) domain 1"/>
    <property type="match status" value="1"/>
</dbReference>
<dbReference type="CDD" id="cd14014">
    <property type="entry name" value="STKc_PknB_like"/>
    <property type="match status" value="1"/>
</dbReference>
<evidence type="ECO:0000256" key="2">
    <source>
        <dbReference type="ARBA" id="ARBA00022741"/>
    </source>
</evidence>